<proteinExistence type="predicted"/>
<name>A0ABZ2KQ95_9BACT</name>
<organism evidence="8 9">
    <name type="scientific">Pendulispora brunnea</name>
    <dbReference type="NCBI Taxonomy" id="2905690"/>
    <lineage>
        <taxon>Bacteria</taxon>
        <taxon>Pseudomonadati</taxon>
        <taxon>Myxococcota</taxon>
        <taxon>Myxococcia</taxon>
        <taxon>Myxococcales</taxon>
        <taxon>Sorangiineae</taxon>
        <taxon>Pendulisporaceae</taxon>
        <taxon>Pendulispora</taxon>
    </lineage>
</organism>
<dbReference type="Gene3D" id="3.30.200.20">
    <property type="entry name" value="Phosphorylase Kinase, domain 1"/>
    <property type="match status" value="1"/>
</dbReference>
<reference evidence="8 9" key="1">
    <citation type="submission" date="2021-12" db="EMBL/GenBank/DDBJ databases">
        <title>Discovery of the Pendulisporaceae a myxobacterial family with distinct sporulation behavior and unique specialized metabolism.</title>
        <authorList>
            <person name="Garcia R."/>
            <person name="Popoff A."/>
            <person name="Bader C.D."/>
            <person name="Loehr J."/>
            <person name="Walesch S."/>
            <person name="Walt C."/>
            <person name="Boldt J."/>
            <person name="Bunk B."/>
            <person name="Haeckl F.J.F.P.J."/>
            <person name="Gunesch A.P."/>
            <person name="Birkelbach J."/>
            <person name="Nuebel U."/>
            <person name="Pietschmann T."/>
            <person name="Bach T."/>
            <person name="Mueller R."/>
        </authorList>
    </citation>
    <scope>NUCLEOTIDE SEQUENCE [LARGE SCALE GENOMIC DNA]</scope>
    <source>
        <strain evidence="8 9">MSr12523</strain>
    </source>
</reference>
<evidence type="ECO:0000256" key="1">
    <source>
        <dbReference type="ARBA" id="ARBA00022679"/>
    </source>
</evidence>
<evidence type="ECO:0000256" key="5">
    <source>
        <dbReference type="PROSITE-ProRule" id="PRU10141"/>
    </source>
</evidence>
<dbReference type="InterPro" id="IPR000719">
    <property type="entry name" value="Prot_kinase_dom"/>
</dbReference>
<evidence type="ECO:0000256" key="4">
    <source>
        <dbReference type="ARBA" id="ARBA00022840"/>
    </source>
</evidence>
<evidence type="ECO:0000256" key="2">
    <source>
        <dbReference type="ARBA" id="ARBA00022741"/>
    </source>
</evidence>
<dbReference type="PROSITE" id="PS50011">
    <property type="entry name" value="PROTEIN_KINASE_DOM"/>
    <property type="match status" value="1"/>
</dbReference>
<dbReference type="InterPro" id="IPR008271">
    <property type="entry name" value="Ser/Thr_kinase_AS"/>
</dbReference>
<dbReference type="PROSITE" id="PS00108">
    <property type="entry name" value="PROTEIN_KINASE_ST"/>
    <property type="match status" value="1"/>
</dbReference>
<dbReference type="Gene3D" id="1.10.510.10">
    <property type="entry name" value="Transferase(Phosphotransferase) domain 1"/>
    <property type="match status" value="1"/>
</dbReference>
<keyword evidence="3 8" id="KW-0418">Kinase</keyword>
<dbReference type="SUPFAM" id="SSF56112">
    <property type="entry name" value="Protein kinase-like (PK-like)"/>
    <property type="match status" value="1"/>
</dbReference>
<dbReference type="PROSITE" id="PS00107">
    <property type="entry name" value="PROTEIN_KINASE_ATP"/>
    <property type="match status" value="1"/>
</dbReference>
<dbReference type="GO" id="GO:0004674">
    <property type="term" value="F:protein serine/threonine kinase activity"/>
    <property type="evidence" value="ECO:0007669"/>
    <property type="project" value="UniProtKB-KW"/>
</dbReference>
<dbReference type="EMBL" id="CP089982">
    <property type="protein sequence ID" value="WXA98511.1"/>
    <property type="molecule type" value="Genomic_DNA"/>
</dbReference>
<sequence>MSSRSSSSQRALARIGTVVHQCRIERLLGVGGTAVVYAATRDDGQRVAIKFLLERFHYDAHMVRLFGQEANVANRVPHRAAVPVLDCSVDEDGCAFLIMPLLEGETVRSRWEYGGHRMPLADVGVIVSDTLDVLESAHAAGIVHRDIKPDNLFIVVDGEVRVLDFGIARRTDRDGSVTLTGHTIGSPAFMSPEQALGDRHAVGPASDIWSAGATMFTLVSGQFVHETESGAGQLAAAATRHARSLGDVASDLPPSIVRLVDKALSFDPRERWSSARAMRAALHASLEGAENEPMEAITPRVRAKFVMDLAQRTEPTHAKRPAMQEARQEPKSLAKSPPRPWMRFVHPDIEVKAYLPKFFGAMTATANRILADHGLGEFADTGWFIPDTRPWWPMEPYILVIHALMAIVGPIKAVDTGKQKAQHVPLPPDLDVHDIHGMMRAIDAAYHLNHRQNGEPMLDISSGRMVDIIGHYHYRGRLDTENSIVMECENPYPCELDQGILLGFARRFEARAIVEHAPGSCRKEGAESCLYHVTWW</sequence>
<dbReference type="Proteomes" id="UP001379533">
    <property type="component" value="Chromosome"/>
</dbReference>
<evidence type="ECO:0000313" key="8">
    <source>
        <dbReference type="EMBL" id="WXA98511.1"/>
    </source>
</evidence>
<dbReference type="InterPro" id="IPR017441">
    <property type="entry name" value="Protein_kinase_ATP_BS"/>
</dbReference>
<dbReference type="InterPro" id="IPR011009">
    <property type="entry name" value="Kinase-like_dom_sf"/>
</dbReference>
<keyword evidence="8" id="KW-0723">Serine/threonine-protein kinase</keyword>
<accession>A0ABZ2KQ95</accession>
<gene>
    <name evidence="8" type="ORF">LZC95_16945</name>
</gene>
<feature type="domain" description="Protein kinase" evidence="7">
    <location>
        <begin position="22"/>
        <end position="286"/>
    </location>
</feature>
<dbReference type="PANTHER" id="PTHR43289">
    <property type="entry name" value="MITOGEN-ACTIVATED PROTEIN KINASE KINASE KINASE 20-RELATED"/>
    <property type="match status" value="1"/>
</dbReference>
<keyword evidence="9" id="KW-1185">Reference proteome</keyword>
<protein>
    <submittedName>
        <fullName evidence="8">Serine/threonine protein kinase</fullName>
    </submittedName>
</protein>
<feature type="region of interest" description="Disordered" evidence="6">
    <location>
        <begin position="313"/>
        <end position="338"/>
    </location>
</feature>
<dbReference type="PANTHER" id="PTHR43289:SF6">
    <property type="entry name" value="SERINE_THREONINE-PROTEIN KINASE NEKL-3"/>
    <property type="match status" value="1"/>
</dbReference>
<keyword evidence="1" id="KW-0808">Transferase</keyword>
<dbReference type="SMART" id="SM00220">
    <property type="entry name" value="S_TKc"/>
    <property type="match status" value="1"/>
</dbReference>
<keyword evidence="4 5" id="KW-0067">ATP-binding</keyword>
<evidence type="ECO:0000313" key="9">
    <source>
        <dbReference type="Proteomes" id="UP001379533"/>
    </source>
</evidence>
<dbReference type="RefSeq" id="WP_394849121.1">
    <property type="nucleotide sequence ID" value="NZ_CP089982.1"/>
</dbReference>
<feature type="binding site" evidence="5">
    <location>
        <position position="50"/>
    </location>
    <ligand>
        <name>ATP</name>
        <dbReference type="ChEBI" id="CHEBI:30616"/>
    </ligand>
</feature>
<keyword evidence="2 5" id="KW-0547">Nucleotide-binding</keyword>
<evidence type="ECO:0000256" key="3">
    <source>
        <dbReference type="ARBA" id="ARBA00022777"/>
    </source>
</evidence>
<dbReference type="CDD" id="cd14014">
    <property type="entry name" value="STKc_PknB_like"/>
    <property type="match status" value="1"/>
</dbReference>
<evidence type="ECO:0000259" key="7">
    <source>
        <dbReference type="PROSITE" id="PS50011"/>
    </source>
</evidence>
<dbReference type="Pfam" id="PF00069">
    <property type="entry name" value="Pkinase"/>
    <property type="match status" value="1"/>
</dbReference>
<evidence type="ECO:0000256" key="6">
    <source>
        <dbReference type="SAM" id="MobiDB-lite"/>
    </source>
</evidence>